<protein>
    <submittedName>
        <fullName evidence="1">Uncharacterized protein</fullName>
    </submittedName>
</protein>
<gene>
    <name evidence="1" type="ORF">MNBD_DELTA04-1637</name>
</gene>
<dbReference type="NCBIfam" id="TIGR04411">
    <property type="entry name" value="T2SS_GspN_Lepto"/>
    <property type="match status" value="1"/>
</dbReference>
<sequence length="308" mass="33615">MIRKIFAALGYLGYTLAVLALLLWFLFPAASVRAWLETQLDGLNPALTWQIRGLRFTVPVGLVATDIRISNGDQTTPLLRIGRLTVRLDPAVLLANRKEVPLSYTLQTLGGTVKGKVFVARAGSGTRCSGTMRNLRIGRMTGVWREMGRTAAGSLSGRFTWRGEWRQPALGALQGNFVLSAGDIGLQQPILSLDRLKFNRMSVKVSLEKGVVTLADGKVESRLFSAGYGGTVTLMPYFQESVINMQGFLAPRPELLSRLHDDVAVSLIREQLQDGKLSFTVSGTLLEPGILFRGISGVIDGVIERSAR</sequence>
<evidence type="ECO:0000313" key="1">
    <source>
        <dbReference type="EMBL" id="VAW40198.1"/>
    </source>
</evidence>
<organism evidence="1">
    <name type="scientific">hydrothermal vent metagenome</name>
    <dbReference type="NCBI Taxonomy" id="652676"/>
    <lineage>
        <taxon>unclassified sequences</taxon>
        <taxon>metagenomes</taxon>
        <taxon>ecological metagenomes</taxon>
    </lineage>
</organism>
<proteinExistence type="predicted"/>
<dbReference type="EMBL" id="UOEY01000098">
    <property type="protein sequence ID" value="VAW40198.1"/>
    <property type="molecule type" value="Genomic_DNA"/>
</dbReference>
<reference evidence="1" key="1">
    <citation type="submission" date="2018-06" db="EMBL/GenBank/DDBJ databases">
        <authorList>
            <person name="Zhirakovskaya E."/>
        </authorList>
    </citation>
    <scope>NUCLEOTIDE SEQUENCE</scope>
</reference>
<accession>A0A3B0V963</accession>
<dbReference type="InterPro" id="IPR030925">
    <property type="entry name" value="T2SS_GspN_Lepto"/>
</dbReference>
<dbReference type="AlphaFoldDB" id="A0A3B0V963"/>
<name>A0A3B0V963_9ZZZZ</name>